<evidence type="ECO:0008006" key="3">
    <source>
        <dbReference type="Google" id="ProtNLM"/>
    </source>
</evidence>
<dbReference type="EMBL" id="JAOYFB010000002">
    <property type="protein sequence ID" value="KAK4006912.1"/>
    <property type="molecule type" value="Genomic_DNA"/>
</dbReference>
<proteinExistence type="predicted"/>
<reference evidence="1 2" key="1">
    <citation type="journal article" date="2023" name="Nucleic Acids Res.">
        <title>The hologenome of Daphnia magna reveals possible DNA methylation and microbiome-mediated evolution of the host genome.</title>
        <authorList>
            <person name="Chaturvedi A."/>
            <person name="Li X."/>
            <person name="Dhandapani V."/>
            <person name="Marshall H."/>
            <person name="Kissane S."/>
            <person name="Cuenca-Cambronero M."/>
            <person name="Asole G."/>
            <person name="Calvet F."/>
            <person name="Ruiz-Romero M."/>
            <person name="Marangio P."/>
            <person name="Guigo R."/>
            <person name="Rago D."/>
            <person name="Mirbahai L."/>
            <person name="Eastwood N."/>
            <person name="Colbourne J.K."/>
            <person name="Zhou J."/>
            <person name="Mallon E."/>
            <person name="Orsini L."/>
        </authorList>
    </citation>
    <scope>NUCLEOTIDE SEQUENCE [LARGE SCALE GENOMIC DNA]</scope>
    <source>
        <strain evidence="1">LRV0_1</strain>
    </source>
</reference>
<protein>
    <recommendedName>
        <fullName evidence="3">Transcription factor TFIIIC triple barrel domain-containing protein</fullName>
    </recommendedName>
</protein>
<accession>A0ABQ9Z1X8</accession>
<gene>
    <name evidence="1" type="ORF">OUZ56_012067</name>
</gene>
<dbReference type="Proteomes" id="UP001234178">
    <property type="component" value="Unassembled WGS sequence"/>
</dbReference>
<sequence length="113" mass="12733">MGHPTVAESTGDMEMVELELDLEDPYGVFDLDVPLSDEDILEIVGDGEDVSEIQDIGVSLEDTYLFQAPTWMIHADEQHYVLRSSLRSTCITHTHQLVIKDTLSTLKLSLREE</sequence>
<evidence type="ECO:0000313" key="2">
    <source>
        <dbReference type="Proteomes" id="UP001234178"/>
    </source>
</evidence>
<keyword evidence="2" id="KW-1185">Reference proteome</keyword>
<comment type="caution">
    <text evidence="1">The sequence shown here is derived from an EMBL/GenBank/DDBJ whole genome shotgun (WGS) entry which is preliminary data.</text>
</comment>
<evidence type="ECO:0000313" key="1">
    <source>
        <dbReference type="EMBL" id="KAK4006912.1"/>
    </source>
</evidence>
<organism evidence="1 2">
    <name type="scientific">Daphnia magna</name>
    <dbReference type="NCBI Taxonomy" id="35525"/>
    <lineage>
        <taxon>Eukaryota</taxon>
        <taxon>Metazoa</taxon>
        <taxon>Ecdysozoa</taxon>
        <taxon>Arthropoda</taxon>
        <taxon>Crustacea</taxon>
        <taxon>Branchiopoda</taxon>
        <taxon>Diplostraca</taxon>
        <taxon>Cladocera</taxon>
        <taxon>Anomopoda</taxon>
        <taxon>Daphniidae</taxon>
        <taxon>Daphnia</taxon>
    </lineage>
</organism>
<name>A0ABQ9Z1X8_9CRUS</name>